<dbReference type="Gene3D" id="3.40.50.360">
    <property type="match status" value="1"/>
</dbReference>
<organism evidence="1 2">
    <name type="scientific">Leucothrix pacifica</name>
    <dbReference type="NCBI Taxonomy" id="1247513"/>
    <lineage>
        <taxon>Bacteria</taxon>
        <taxon>Pseudomonadati</taxon>
        <taxon>Pseudomonadota</taxon>
        <taxon>Gammaproteobacteria</taxon>
        <taxon>Thiotrichales</taxon>
        <taxon>Thiotrichaceae</taxon>
        <taxon>Leucothrix</taxon>
    </lineage>
</organism>
<dbReference type="Proteomes" id="UP000245539">
    <property type="component" value="Unassembled WGS sequence"/>
</dbReference>
<comment type="caution">
    <text evidence="1">The sequence shown here is derived from an EMBL/GenBank/DDBJ whole genome shotgun (WGS) entry which is preliminary data.</text>
</comment>
<reference evidence="1 2" key="1">
    <citation type="submission" date="2018-05" db="EMBL/GenBank/DDBJ databases">
        <title>Leucothrix arctica sp. nov., isolated from Arctic seawater.</title>
        <authorList>
            <person name="Choi A."/>
            <person name="Baek K."/>
        </authorList>
    </citation>
    <scope>NUCLEOTIDE SEQUENCE [LARGE SCALE GENOMIC DNA]</scope>
    <source>
        <strain evidence="1 2">JCM 18388</strain>
    </source>
</reference>
<dbReference type="AlphaFoldDB" id="A0A317C1G6"/>
<protein>
    <submittedName>
        <fullName evidence="1">Flavodoxin</fullName>
    </submittedName>
</protein>
<dbReference type="EMBL" id="QGKM01000087">
    <property type="protein sequence ID" value="PWQ92486.1"/>
    <property type="molecule type" value="Genomic_DNA"/>
</dbReference>
<dbReference type="InterPro" id="IPR029039">
    <property type="entry name" value="Flavoprotein-like_sf"/>
</dbReference>
<dbReference type="OrthoDB" id="5736081at2"/>
<proteinExistence type="predicted"/>
<evidence type="ECO:0000313" key="2">
    <source>
        <dbReference type="Proteomes" id="UP000245539"/>
    </source>
</evidence>
<name>A0A317C1G6_9GAMM</name>
<keyword evidence="2" id="KW-1185">Reference proteome</keyword>
<sequence>MSYLLIVANCPSDNALKLFESVVKGAKDTDYPVVFKTPLEATAADVISSSGVILGTTENFGYMSGLVKDFLERIYYPCMDQTDGLPWAFYVKAGLNGTGATNSVQKVISGLRWKLVQEPVLFHGAFKQDFLEEAETLGAGMAEGLKLGIF</sequence>
<dbReference type="SUPFAM" id="SSF52218">
    <property type="entry name" value="Flavoproteins"/>
    <property type="match status" value="1"/>
</dbReference>
<evidence type="ECO:0000313" key="1">
    <source>
        <dbReference type="EMBL" id="PWQ92486.1"/>
    </source>
</evidence>
<accession>A0A317C1G6</accession>
<gene>
    <name evidence="1" type="ORF">DKW60_21055</name>
</gene>
<dbReference type="RefSeq" id="WP_109839635.1">
    <property type="nucleotide sequence ID" value="NZ_QGKM01000087.1"/>
</dbReference>